<comment type="caution">
    <text evidence="2">The sequence shown here is derived from an EMBL/GenBank/DDBJ whole genome shotgun (WGS) entry which is preliminary data.</text>
</comment>
<accession>A0AAD3SU28</accession>
<feature type="transmembrane region" description="Helical" evidence="1">
    <location>
        <begin position="149"/>
        <end position="167"/>
    </location>
</feature>
<dbReference type="Proteomes" id="UP001279734">
    <property type="component" value="Unassembled WGS sequence"/>
</dbReference>
<reference evidence="2" key="1">
    <citation type="submission" date="2023-05" db="EMBL/GenBank/DDBJ databases">
        <title>Nepenthes gracilis genome sequencing.</title>
        <authorList>
            <person name="Fukushima K."/>
        </authorList>
    </citation>
    <scope>NUCLEOTIDE SEQUENCE</scope>
    <source>
        <strain evidence="2">SING2019-196</strain>
    </source>
</reference>
<keyword evidence="1" id="KW-1133">Transmembrane helix</keyword>
<dbReference type="EMBL" id="BSYO01000017">
    <property type="protein sequence ID" value="GMH17077.1"/>
    <property type="molecule type" value="Genomic_DNA"/>
</dbReference>
<keyword evidence="3" id="KW-1185">Reference proteome</keyword>
<keyword evidence="1" id="KW-0812">Transmembrane</keyword>
<feature type="transmembrane region" description="Helical" evidence="1">
    <location>
        <begin position="101"/>
        <end position="129"/>
    </location>
</feature>
<proteinExistence type="predicted"/>
<protein>
    <submittedName>
        <fullName evidence="2">Uncharacterized protein</fullName>
    </submittedName>
</protein>
<feature type="transmembrane region" description="Helical" evidence="1">
    <location>
        <begin position="6"/>
        <end position="26"/>
    </location>
</feature>
<evidence type="ECO:0000313" key="3">
    <source>
        <dbReference type="Proteomes" id="UP001279734"/>
    </source>
</evidence>
<evidence type="ECO:0000256" key="1">
    <source>
        <dbReference type="SAM" id="Phobius"/>
    </source>
</evidence>
<name>A0AAD3SU28_NEPGR</name>
<organism evidence="2 3">
    <name type="scientific">Nepenthes gracilis</name>
    <name type="common">Slender pitcher plant</name>
    <dbReference type="NCBI Taxonomy" id="150966"/>
    <lineage>
        <taxon>Eukaryota</taxon>
        <taxon>Viridiplantae</taxon>
        <taxon>Streptophyta</taxon>
        <taxon>Embryophyta</taxon>
        <taxon>Tracheophyta</taxon>
        <taxon>Spermatophyta</taxon>
        <taxon>Magnoliopsida</taxon>
        <taxon>eudicotyledons</taxon>
        <taxon>Gunneridae</taxon>
        <taxon>Pentapetalae</taxon>
        <taxon>Caryophyllales</taxon>
        <taxon>Nepenthaceae</taxon>
        <taxon>Nepenthes</taxon>
    </lineage>
</organism>
<sequence length="181" mass="20663">MLTFPFIMPPLDYLFINLLISSSTCVRKPLSLFTKKKLNCRQFNPPFRTVFSTFATAVQLFDVWPIREKEKEIGIFELCYICVILKIGSLLFVATRVTLAVWVFGGCLVLSQQNYLLLGIVSGAVGLTYEDYFLHLVACGLLNGKGRRVFFLVCPSQFITWGGFHAWSAKMEVYMARFLFL</sequence>
<evidence type="ECO:0000313" key="2">
    <source>
        <dbReference type="EMBL" id="GMH17077.1"/>
    </source>
</evidence>
<feature type="transmembrane region" description="Helical" evidence="1">
    <location>
        <begin position="73"/>
        <end position="94"/>
    </location>
</feature>
<gene>
    <name evidence="2" type="ORF">Nepgr_018918</name>
</gene>
<keyword evidence="1" id="KW-0472">Membrane</keyword>
<dbReference type="AlphaFoldDB" id="A0AAD3SU28"/>